<dbReference type="OrthoDB" id="9803035at2"/>
<organism evidence="6 7">
    <name type="scientific">Chitinophaga lutea</name>
    <dbReference type="NCBI Taxonomy" id="2488634"/>
    <lineage>
        <taxon>Bacteria</taxon>
        <taxon>Pseudomonadati</taxon>
        <taxon>Bacteroidota</taxon>
        <taxon>Chitinophagia</taxon>
        <taxon>Chitinophagales</taxon>
        <taxon>Chitinophagaceae</taxon>
        <taxon>Chitinophaga</taxon>
    </lineage>
</organism>
<evidence type="ECO:0000256" key="4">
    <source>
        <dbReference type="SAM" id="Phobius"/>
    </source>
</evidence>
<dbReference type="PANTHER" id="PTHR10434">
    <property type="entry name" value="1-ACYL-SN-GLYCEROL-3-PHOSPHATE ACYLTRANSFERASE"/>
    <property type="match status" value="1"/>
</dbReference>
<dbReference type="SMART" id="SM00563">
    <property type="entry name" value="PlsC"/>
    <property type="match status" value="1"/>
</dbReference>
<evidence type="ECO:0000256" key="3">
    <source>
        <dbReference type="ARBA" id="ARBA00023315"/>
    </source>
</evidence>
<evidence type="ECO:0000256" key="1">
    <source>
        <dbReference type="ARBA" id="ARBA00005189"/>
    </source>
</evidence>
<evidence type="ECO:0000259" key="5">
    <source>
        <dbReference type="SMART" id="SM00563"/>
    </source>
</evidence>
<proteinExistence type="predicted"/>
<keyword evidence="4" id="KW-0812">Transmembrane</keyword>
<name>A0A3N4PK22_9BACT</name>
<protein>
    <submittedName>
        <fullName evidence="6">1-acyl-sn-glycerol-3-phosphate acyltransferase</fullName>
    </submittedName>
</protein>
<dbReference type="AlphaFoldDB" id="A0A3N4PK22"/>
<keyword evidence="4" id="KW-0472">Membrane</keyword>
<keyword evidence="3 6" id="KW-0012">Acyltransferase</keyword>
<dbReference type="SUPFAM" id="SSF69593">
    <property type="entry name" value="Glycerol-3-phosphate (1)-acyltransferase"/>
    <property type="match status" value="1"/>
</dbReference>
<dbReference type="GO" id="GO:0003841">
    <property type="term" value="F:1-acylglycerol-3-phosphate O-acyltransferase activity"/>
    <property type="evidence" value="ECO:0007669"/>
    <property type="project" value="TreeGrafter"/>
</dbReference>
<reference evidence="6 7" key="1">
    <citation type="submission" date="2018-11" db="EMBL/GenBank/DDBJ databases">
        <title>Chitinophaga lutea sp.nov., isolate from arsenic contaminated soil.</title>
        <authorList>
            <person name="Zong Y."/>
        </authorList>
    </citation>
    <scope>NUCLEOTIDE SEQUENCE [LARGE SCALE GENOMIC DNA]</scope>
    <source>
        <strain evidence="6 7">ZY74</strain>
    </source>
</reference>
<keyword evidence="2 6" id="KW-0808">Transferase</keyword>
<comment type="pathway">
    <text evidence="1">Lipid metabolism.</text>
</comment>
<feature type="transmembrane region" description="Helical" evidence="4">
    <location>
        <begin position="12"/>
        <end position="34"/>
    </location>
</feature>
<accession>A0A3N4PK22</accession>
<evidence type="ECO:0000313" key="6">
    <source>
        <dbReference type="EMBL" id="RPE09033.1"/>
    </source>
</evidence>
<comment type="caution">
    <text evidence="6">The sequence shown here is derived from an EMBL/GenBank/DDBJ whole genome shotgun (WGS) entry which is preliminary data.</text>
</comment>
<sequence>MNWLRNIAGRVFAVYGLLLFAATLLIVLIPIWIVSFFPDPQKTRSFLAIGRVWMKVYMNLIFCPVYRKGLEHFKKGQVYVVVCNHNSFMDVPVTTPGVPGVNKTLAKAEMAKIPLFGMMYRIGGIMVDRKNDASRRQSFEHMQKALEMGMHMVLFPEGTRNRTGYPLKNFYDGAFMLAIDTQTPIMPSLLFHTRDILLPGKFFALPHRIDFHFLPPVSTEGLTRADLPLLKEKVFVTMWDYYIANGGSGEVHFRPEQLLQRKD</sequence>
<feature type="domain" description="Phospholipid/glycerol acyltransferase" evidence="5">
    <location>
        <begin position="79"/>
        <end position="193"/>
    </location>
</feature>
<dbReference type="InterPro" id="IPR002123">
    <property type="entry name" value="Plipid/glycerol_acylTrfase"/>
</dbReference>
<dbReference type="EMBL" id="RPDH01000002">
    <property type="protein sequence ID" value="RPE09033.1"/>
    <property type="molecule type" value="Genomic_DNA"/>
</dbReference>
<dbReference type="Proteomes" id="UP000278351">
    <property type="component" value="Unassembled WGS sequence"/>
</dbReference>
<dbReference type="PANTHER" id="PTHR10434:SF11">
    <property type="entry name" value="1-ACYL-SN-GLYCEROL-3-PHOSPHATE ACYLTRANSFERASE"/>
    <property type="match status" value="1"/>
</dbReference>
<dbReference type="GO" id="GO:0006654">
    <property type="term" value="P:phosphatidic acid biosynthetic process"/>
    <property type="evidence" value="ECO:0007669"/>
    <property type="project" value="TreeGrafter"/>
</dbReference>
<evidence type="ECO:0000313" key="7">
    <source>
        <dbReference type="Proteomes" id="UP000278351"/>
    </source>
</evidence>
<gene>
    <name evidence="6" type="ORF">EGT74_18665</name>
</gene>
<dbReference type="RefSeq" id="WP_123848034.1">
    <property type="nucleotide sequence ID" value="NZ_RPDH01000002.1"/>
</dbReference>
<evidence type="ECO:0000256" key="2">
    <source>
        <dbReference type="ARBA" id="ARBA00022679"/>
    </source>
</evidence>
<dbReference type="Pfam" id="PF01553">
    <property type="entry name" value="Acyltransferase"/>
    <property type="match status" value="1"/>
</dbReference>
<keyword evidence="7" id="KW-1185">Reference proteome</keyword>
<keyword evidence="4" id="KW-1133">Transmembrane helix</keyword>
<dbReference type="CDD" id="cd07989">
    <property type="entry name" value="LPLAT_AGPAT-like"/>
    <property type="match status" value="1"/>
</dbReference>